<sequence length="62" mass="7192">MTRQVSHPEAETLAIVIETRLRPDNLTRLSAKVLRHDDRRGTWTEAARARLYDRMFPDSPSS</sequence>
<reference evidence="1 2" key="1">
    <citation type="submission" date="2022-06" db="EMBL/GenBank/DDBJ databases">
        <title>Rhizosaccharibacter gen. nov. sp. nov. KSS12, endophytic bacteria isolated from sugarcane.</title>
        <authorList>
            <person name="Pitiwittayakul N."/>
        </authorList>
    </citation>
    <scope>NUCLEOTIDE SEQUENCE [LARGE SCALE GENOMIC DNA]</scope>
    <source>
        <strain evidence="1 2">KSS12</strain>
    </source>
</reference>
<comment type="caution">
    <text evidence="1">The sequence shown here is derived from an EMBL/GenBank/DDBJ whole genome shotgun (WGS) entry which is preliminary data.</text>
</comment>
<evidence type="ECO:0000313" key="2">
    <source>
        <dbReference type="Proteomes" id="UP001524547"/>
    </source>
</evidence>
<proteinExistence type="predicted"/>
<keyword evidence="2" id="KW-1185">Reference proteome</keyword>
<gene>
    <name evidence="1" type="ORF">NFI88_10275</name>
</gene>
<evidence type="ECO:0000313" key="1">
    <source>
        <dbReference type="EMBL" id="MCQ8241225.1"/>
    </source>
</evidence>
<dbReference type="RefSeq" id="WP_422919976.1">
    <property type="nucleotide sequence ID" value="NZ_JAMZEJ010000006.1"/>
</dbReference>
<dbReference type="EMBL" id="JAMZEJ010000006">
    <property type="protein sequence ID" value="MCQ8241225.1"/>
    <property type="molecule type" value="Genomic_DNA"/>
</dbReference>
<accession>A0ABT1VY13</accession>
<protein>
    <submittedName>
        <fullName evidence="1">Uncharacterized protein</fullName>
    </submittedName>
</protein>
<dbReference type="Proteomes" id="UP001524547">
    <property type="component" value="Unassembled WGS sequence"/>
</dbReference>
<name>A0ABT1VY13_9PROT</name>
<organism evidence="1 2">
    <name type="scientific">Rhizosaccharibacter radicis</name>
    <dbReference type="NCBI Taxonomy" id="2782605"/>
    <lineage>
        <taxon>Bacteria</taxon>
        <taxon>Pseudomonadati</taxon>
        <taxon>Pseudomonadota</taxon>
        <taxon>Alphaproteobacteria</taxon>
        <taxon>Acetobacterales</taxon>
        <taxon>Acetobacteraceae</taxon>
        <taxon>Rhizosaccharibacter</taxon>
    </lineage>
</organism>